<keyword evidence="2" id="KW-1185">Reference proteome</keyword>
<reference evidence="1" key="1">
    <citation type="submission" date="2023-03" db="EMBL/GenBank/DDBJ databases">
        <authorList>
            <person name="Steffen K."/>
            <person name="Cardenas P."/>
        </authorList>
    </citation>
    <scope>NUCLEOTIDE SEQUENCE</scope>
</reference>
<comment type="caution">
    <text evidence="1">The sequence shown here is derived from an EMBL/GenBank/DDBJ whole genome shotgun (WGS) entry which is preliminary data.</text>
</comment>
<evidence type="ECO:0000313" key="1">
    <source>
        <dbReference type="EMBL" id="CAI8002588.1"/>
    </source>
</evidence>
<dbReference type="Proteomes" id="UP001174909">
    <property type="component" value="Unassembled WGS sequence"/>
</dbReference>
<sequence length="57" mass="6769">MLNYTVYLRTLLSSWAGKHFTTSRYYYQCTYIAANRPGISVMYRVKEVRSFCPGKIY</sequence>
<gene>
    <name evidence="1" type="ORF">GBAR_LOCUS3422</name>
</gene>
<proteinExistence type="predicted"/>
<evidence type="ECO:0000313" key="2">
    <source>
        <dbReference type="Proteomes" id="UP001174909"/>
    </source>
</evidence>
<dbReference type="EMBL" id="CASHTH010000485">
    <property type="protein sequence ID" value="CAI8002588.1"/>
    <property type="molecule type" value="Genomic_DNA"/>
</dbReference>
<dbReference type="AlphaFoldDB" id="A0AA35R491"/>
<name>A0AA35R491_GEOBA</name>
<protein>
    <submittedName>
        <fullName evidence="1">Uncharacterized protein</fullName>
    </submittedName>
</protein>
<accession>A0AA35R491</accession>
<organism evidence="1 2">
    <name type="scientific">Geodia barretti</name>
    <name type="common">Barrett's horny sponge</name>
    <dbReference type="NCBI Taxonomy" id="519541"/>
    <lineage>
        <taxon>Eukaryota</taxon>
        <taxon>Metazoa</taxon>
        <taxon>Porifera</taxon>
        <taxon>Demospongiae</taxon>
        <taxon>Heteroscleromorpha</taxon>
        <taxon>Tetractinellida</taxon>
        <taxon>Astrophorina</taxon>
        <taxon>Geodiidae</taxon>
        <taxon>Geodia</taxon>
    </lineage>
</organism>